<evidence type="ECO:0000256" key="6">
    <source>
        <dbReference type="NCBIfam" id="TIGR01225"/>
    </source>
</evidence>
<evidence type="ECO:0000256" key="7">
    <source>
        <dbReference type="RuleBase" id="RU003954"/>
    </source>
</evidence>
<dbReference type="InterPro" id="IPR024083">
    <property type="entry name" value="Fumarase/histidase_N"/>
</dbReference>
<dbReference type="RefSeq" id="WP_083323604.1">
    <property type="nucleotide sequence ID" value="NZ_JBHLVH010000003.1"/>
</dbReference>
<dbReference type="EMBL" id="PKIZ01000017">
    <property type="protein sequence ID" value="PKZ41163.1"/>
    <property type="molecule type" value="Genomic_DNA"/>
</dbReference>
<dbReference type="CDD" id="cd00332">
    <property type="entry name" value="PAL-HAL"/>
    <property type="match status" value="1"/>
</dbReference>
<dbReference type="Proteomes" id="UP000234206">
    <property type="component" value="Unassembled WGS sequence"/>
</dbReference>
<dbReference type="GO" id="GO:0004397">
    <property type="term" value="F:histidine ammonia-lyase activity"/>
    <property type="evidence" value="ECO:0007669"/>
    <property type="project" value="UniProtKB-UniRule"/>
</dbReference>
<reference evidence="10 11" key="1">
    <citation type="submission" date="2017-12" db="EMBL/GenBank/DDBJ databases">
        <title>Phylogenetic diversity of female urinary microbiome.</title>
        <authorList>
            <person name="Thomas-White K."/>
            <person name="Wolfe A.J."/>
        </authorList>
    </citation>
    <scope>NUCLEOTIDE SEQUENCE [LARGE SCALE GENOMIC DNA]</scope>
    <source>
        <strain evidence="10 11">UMB1298</strain>
    </source>
</reference>
<dbReference type="SUPFAM" id="SSF48557">
    <property type="entry name" value="L-aspartase-like"/>
    <property type="match status" value="1"/>
</dbReference>
<evidence type="ECO:0000256" key="3">
    <source>
        <dbReference type="ARBA" id="ARBA00022808"/>
    </source>
</evidence>
<comment type="subcellular location">
    <subcellularLocation>
        <location evidence="9">Cytoplasm</location>
    </subcellularLocation>
</comment>
<dbReference type="GO" id="GO:0019557">
    <property type="term" value="P:L-histidine catabolic process to glutamate and formate"/>
    <property type="evidence" value="ECO:0007669"/>
    <property type="project" value="UniProtKB-UniPathway"/>
</dbReference>
<proteinExistence type="inferred from homology"/>
<evidence type="ECO:0000256" key="5">
    <source>
        <dbReference type="ARBA" id="ARBA00049269"/>
    </source>
</evidence>
<dbReference type="InterPro" id="IPR022313">
    <property type="entry name" value="Phe/His_NH3-lyase_AS"/>
</dbReference>
<dbReference type="AlphaFoldDB" id="A0A2I1P967"/>
<dbReference type="Pfam" id="PF00221">
    <property type="entry name" value="Lyase_aromatic"/>
    <property type="match status" value="1"/>
</dbReference>
<dbReference type="UniPathway" id="UPA00379">
    <property type="reaction ID" value="UER00549"/>
</dbReference>
<dbReference type="InterPro" id="IPR001106">
    <property type="entry name" value="Aromatic_Lyase"/>
</dbReference>
<dbReference type="OrthoDB" id="9806955at2"/>
<protein>
    <recommendedName>
        <fullName evidence="2 6">Histidine ammonia-lyase</fullName>
        <ecNumber evidence="2 6">4.3.1.3</ecNumber>
    </recommendedName>
</protein>
<dbReference type="PANTHER" id="PTHR10362">
    <property type="entry name" value="HISTIDINE AMMONIA-LYASE"/>
    <property type="match status" value="1"/>
</dbReference>
<dbReference type="NCBIfam" id="NF006871">
    <property type="entry name" value="PRK09367.1"/>
    <property type="match status" value="1"/>
</dbReference>
<evidence type="ECO:0000313" key="10">
    <source>
        <dbReference type="EMBL" id="PKZ41163.1"/>
    </source>
</evidence>
<name>A0A2I1P967_9MICO</name>
<evidence type="ECO:0000256" key="9">
    <source>
        <dbReference type="RuleBase" id="RU004480"/>
    </source>
</evidence>
<sequence length="542" mass="56169">MTPIATPAPTDAPQTVVLSPAPLTPTEVIAVARHDARVELGDEAVAAIRAARERVDALADDTTPHYGISTGFGALANTSIPTEKRSRLQVGLVRSHAASSGPEVEREVVRATILLRLHTLATGRTGVSPEAAQVYADLLNHGITPVVREFGSLGCSGDLAPLAHCALAVMGEGEVRVGSAEQVDERGVSTGAVQPAGAALAAVGVEPAELREKEGLALINGTDGMLGQLLMAMADLRHLASVADVTAAMSIEGLLGTDAVFAEDLQALRPQAGQADSAANLRAVLAGSDIVQSHKDDCSLVQDAYSLRCAPQVASGLRDTLRHAETVATSELAAAVDNPAVLADGRVESNGNFHGAPLAYVLDFLAIPAADLASVAERRTDRFLDPARNNGLNAFLAEDPGTDSGLMIAQYTQAALVSELKRLAVPASVDSIPSSAMQEDHVSMGWSAARKLRRTVDALRRVLAIELYTAARGIELRGVERGSAESPVAPSPATGAVIAALRETVQGPGEDRYLSPEIEATVEFIASGRALAAAEGVTGPLR</sequence>
<evidence type="ECO:0000256" key="8">
    <source>
        <dbReference type="RuleBase" id="RU004479"/>
    </source>
</evidence>
<accession>A0A2I1P967</accession>
<evidence type="ECO:0000256" key="4">
    <source>
        <dbReference type="ARBA" id="ARBA00023239"/>
    </source>
</evidence>
<keyword evidence="3 8" id="KW-0369">Histidine metabolism</keyword>
<comment type="caution">
    <text evidence="10">The sequence shown here is derived from an EMBL/GenBank/DDBJ whole genome shotgun (WGS) entry which is preliminary data.</text>
</comment>
<dbReference type="FunFam" id="1.10.275.10:FF:000005">
    <property type="entry name" value="Histidine ammonia-lyase"/>
    <property type="match status" value="1"/>
</dbReference>
<keyword evidence="11" id="KW-1185">Reference proteome</keyword>
<dbReference type="Gene3D" id="1.10.275.10">
    <property type="entry name" value="Fumarase/aspartase (N-terminal domain)"/>
    <property type="match status" value="1"/>
</dbReference>
<keyword evidence="4 7" id="KW-0456">Lyase</keyword>
<dbReference type="EC" id="4.3.1.3" evidence="2 6"/>
<comment type="catalytic activity">
    <reaction evidence="5 8">
        <text>L-histidine = trans-urocanate + NH4(+)</text>
        <dbReference type="Rhea" id="RHEA:21232"/>
        <dbReference type="ChEBI" id="CHEBI:17771"/>
        <dbReference type="ChEBI" id="CHEBI:28938"/>
        <dbReference type="ChEBI" id="CHEBI:57595"/>
        <dbReference type="EC" id="4.3.1.3"/>
    </reaction>
</comment>
<dbReference type="GO" id="GO:0019556">
    <property type="term" value="P:L-histidine catabolic process to glutamate and formamide"/>
    <property type="evidence" value="ECO:0007669"/>
    <property type="project" value="UniProtKB-UniPathway"/>
</dbReference>
<evidence type="ECO:0000256" key="1">
    <source>
        <dbReference type="ARBA" id="ARBA00005113"/>
    </source>
</evidence>
<dbReference type="InterPro" id="IPR008948">
    <property type="entry name" value="L-Aspartase-like"/>
</dbReference>
<dbReference type="GO" id="GO:0005737">
    <property type="term" value="C:cytoplasm"/>
    <property type="evidence" value="ECO:0007669"/>
    <property type="project" value="UniProtKB-SubCell"/>
</dbReference>
<dbReference type="Gene3D" id="1.20.200.10">
    <property type="entry name" value="Fumarase/aspartase (Central domain)"/>
    <property type="match status" value="1"/>
</dbReference>
<comment type="similarity">
    <text evidence="7">Belongs to the PAL/histidase family.</text>
</comment>
<dbReference type="InterPro" id="IPR005921">
    <property type="entry name" value="HutH"/>
</dbReference>
<comment type="pathway">
    <text evidence="1 8">Amino-acid degradation; L-histidine degradation into L-glutamate; N-formimidoyl-L-glutamate from L-histidine: step 1/3.</text>
</comment>
<evidence type="ECO:0000313" key="11">
    <source>
        <dbReference type="Proteomes" id="UP000234206"/>
    </source>
</evidence>
<dbReference type="NCBIfam" id="TIGR01225">
    <property type="entry name" value="hutH"/>
    <property type="match status" value="1"/>
</dbReference>
<dbReference type="PROSITE" id="PS00488">
    <property type="entry name" value="PAL_HISTIDASE"/>
    <property type="match status" value="1"/>
</dbReference>
<gene>
    <name evidence="10" type="primary">hutH</name>
    <name evidence="10" type="ORF">CYJ76_08900</name>
</gene>
<organism evidence="10 11">
    <name type="scientific">Kytococcus schroeteri</name>
    <dbReference type="NCBI Taxonomy" id="138300"/>
    <lineage>
        <taxon>Bacteria</taxon>
        <taxon>Bacillati</taxon>
        <taxon>Actinomycetota</taxon>
        <taxon>Actinomycetes</taxon>
        <taxon>Micrococcales</taxon>
        <taxon>Kytococcaceae</taxon>
        <taxon>Kytococcus</taxon>
    </lineage>
</organism>
<evidence type="ECO:0000256" key="2">
    <source>
        <dbReference type="ARBA" id="ARBA00012994"/>
    </source>
</evidence>